<comment type="similarity">
    <text evidence="1">Belongs to the Speedy/Ringo family.</text>
</comment>
<keyword evidence="2" id="KW-0131">Cell cycle</keyword>
<dbReference type="OMA" id="SYSQGMI"/>
<feature type="non-terminal residue" evidence="3">
    <location>
        <position position="164"/>
    </location>
</feature>
<dbReference type="PANTHER" id="PTHR31545:SF5">
    <property type="entry name" value="SPEEDY PROTEIN A"/>
    <property type="match status" value="1"/>
</dbReference>
<dbReference type="InterPro" id="IPR020984">
    <property type="entry name" value="Speedy"/>
</dbReference>
<dbReference type="InParanoid" id="A7RZS3"/>
<dbReference type="GO" id="GO:0019901">
    <property type="term" value="F:protein kinase binding"/>
    <property type="evidence" value="ECO:0007669"/>
    <property type="project" value="InterPro"/>
</dbReference>
<dbReference type="STRING" id="45351.A7RZS3"/>
<dbReference type="Pfam" id="PF11357">
    <property type="entry name" value="Spy1"/>
    <property type="match status" value="1"/>
</dbReference>
<dbReference type="EMBL" id="DS469558">
    <property type="protein sequence ID" value="EDO43042.1"/>
    <property type="molecule type" value="Genomic_DNA"/>
</dbReference>
<feature type="non-terminal residue" evidence="3">
    <location>
        <position position="1"/>
    </location>
</feature>
<dbReference type="eggNOG" id="KOG3938">
    <property type="taxonomic scope" value="Eukaryota"/>
</dbReference>
<reference evidence="3 4" key="1">
    <citation type="journal article" date="2007" name="Science">
        <title>Sea anemone genome reveals ancestral eumetazoan gene repertoire and genomic organization.</title>
        <authorList>
            <person name="Putnam N.H."/>
            <person name="Srivastava M."/>
            <person name="Hellsten U."/>
            <person name="Dirks B."/>
            <person name="Chapman J."/>
            <person name="Salamov A."/>
            <person name="Terry A."/>
            <person name="Shapiro H."/>
            <person name="Lindquist E."/>
            <person name="Kapitonov V.V."/>
            <person name="Jurka J."/>
            <person name="Genikhovich G."/>
            <person name="Grigoriev I.V."/>
            <person name="Lucas S.M."/>
            <person name="Steele R.E."/>
            <person name="Finnerty J.R."/>
            <person name="Technau U."/>
            <person name="Martindale M.Q."/>
            <person name="Rokhsar D.S."/>
        </authorList>
    </citation>
    <scope>NUCLEOTIDE SEQUENCE [LARGE SCALE GENOMIC DNA]</scope>
    <source>
        <strain evidence="4">CH2 X CH6</strain>
    </source>
</reference>
<name>A7RZS3_NEMVE</name>
<dbReference type="PhylomeDB" id="A7RZS3"/>
<proteinExistence type="inferred from homology"/>
<evidence type="ECO:0000313" key="4">
    <source>
        <dbReference type="Proteomes" id="UP000001593"/>
    </source>
</evidence>
<dbReference type="AlphaFoldDB" id="A7RZS3"/>
<protein>
    <submittedName>
        <fullName evidence="3">Uncharacterized protein</fullName>
    </submittedName>
</protein>
<evidence type="ECO:0000256" key="1">
    <source>
        <dbReference type="ARBA" id="ARBA00010932"/>
    </source>
</evidence>
<dbReference type="InterPro" id="IPR052316">
    <property type="entry name" value="Speedy-Ringo_regulator"/>
</dbReference>
<dbReference type="PANTHER" id="PTHR31545">
    <property type="entry name" value="SEEDY PROTEIN A/C FAMILY MEMBER"/>
    <property type="match status" value="1"/>
</dbReference>
<dbReference type="OrthoDB" id="9442170at2759"/>
<dbReference type="HOGENOM" id="CLU_070353_2_2_1"/>
<gene>
    <name evidence="3" type="ORF">NEMVEDRAFT_v1g25384</name>
</gene>
<evidence type="ECO:0000313" key="3">
    <source>
        <dbReference type="EMBL" id="EDO43042.1"/>
    </source>
</evidence>
<dbReference type="Proteomes" id="UP000001593">
    <property type="component" value="Unassembled WGS sequence"/>
</dbReference>
<dbReference type="KEGG" id="nve:5514942"/>
<organism evidence="3 4">
    <name type="scientific">Nematostella vectensis</name>
    <name type="common">Starlet sea anemone</name>
    <dbReference type="NCBI Taxonomy" id="45351"/>
    <lineage>
        <taxon>Eukaryota</taxon>
        <taxon>Metazoa</taxon>
        <taxon>Cnidaria</taxon>
        <taxon>Anthozoa</taxon>
        <taxon>Hexacorallia</taxon>
        <taxon>Actiniaria</taxon>
        <taxon>Edwardsiidae</taxon>
        <taxon>Nematostella</taxon>
    </lineage>
</organism>
<keyword evidence="4" id="KW-1185">Reference proteome</keyword>
<sequence>DDDVIREFLWMDKCAKISDKYLLSMVYAYFRRANLHRREFNRLNFFLALYLANDMEEDEEDDKYDIFPWALGKRWRELYPAFLVRRDELWRKMRYRAVVSRQTCEEVMSIAPDHPVWWRRRRSHHGGAWRDYTKSEEDQSASPRGHNSSPVFCSMCHAASKRDN</sequence>
<evidence type="ECO:0000256" key="2">
    <source>
        <dbReference type="ARBA" id="ARBA00023306"/>
    </source>
</evidence>
<accession>A7RZS3</accession>